<comment type="similarity">
    <text evidence="1">Belongs to the universal ribosomal protein uL24 family.</text>
</comment>
<evidence type="ECO:0000313" key="5">
    <source>
        <dbReference type="Proteomes" id="UP001607303"/>
    </source>
</evidence>
<name>A0ABD2CVK4_VESMC</name>
<keyword evidence="3" id="KW-0687">Ribonucleoprotein</keyword>
<evidence type="ECO:0000313" key="4">
    <source>
        <dbReference type="EMBL" id="KAL2748690.1"/>
    </source>
</evidence>
<organism evidence="4 5">
    <name type="scientific">Vespula maculifrons</name>
    <name type="common">Eastern yellow jacket</name>
    <name type="synonym">Wasp</name>
    <dbReference type="NCBI Taxonomy" id="7453"/>
    <lineage>
        <taxon>Eukaryota</taxon>
        <taxon>Metazoa</taxon>
        <taxon>Ecdysozoa</taxon>
        <taxon>Arthropoda</taxon>
        <taxon>Hexapoda</taxon>
        <taxon>Insecta</taxon>
        <taxon>Pterygota</taxon>
        <taxon>Neoptera</taxon>
        <taxon>Endopterygota</taxon>
        <taxon>Hymenoptera</taxon>
        <taxon>Apocrita</taxon>
        <taxon>Aculeata</taxon>
        <taxon>Vespoidea</taxon>
        <taxon>Vespidae</taxon>
        <taxon>Vespinae</taxon>
        <taxon>Vespula</taxon>
    </lineage>
</organism>
<dbReference type="Pfam" id="PF16906">
    <property type="entry name" value="Ribosomal_L26"/>
    <property type="match status" value="1"/>
</dbReference>
<dbReference type="InterPro" id="IPR008991">
    <property type="entry name" value="Translation_prot_SH3-like_sf"/>
</dbReference>
<proteinExistence type="inferred from homology"/>
<dbReference type="Proteomes" id="UP001607303">
    <property type="component" value="Unassembled WGS sequence"/>
</dbReference>
<dbReference type="AlphaFoldDB" id="A0ABD2CVK4"/>
<evidence type="ECO:0000256" key="2">
    <source>
        <dbReference type="ARBA" id="ARBA00022980"/>
    </source>
</evidence>
<comment type="caution">
    <text evidence="4">The sequence shown here is derived from an EMBL/GenBank/DDBJ whole genome shotgun (WGS) entry which is preliminary data.</text>
</comment>
<reference evidence="4 5" key="1">
    <citation type="journal article" date="2024" name="Ann. Entomol. Soc. Am.">
        <title>Genomic analyses of the southern and eastern yellowjacket wasps (Hymenoptera: Vespidae) reveal evolutionary signatures of social life.</title>
        <authorList>
            <person name="Catto M.A."/>
            <person name="Caine P.B."/>
            <person name="Orr S.E."/>
            <person name="Hunt B.G."/>
            <person name="Goodisman M.A.D."/>
        </authorList>
    </citation>
    <scope>NUCLEOTIDE SEQUENCE [LARGE SCALE GENOMIC DNA]</scope>
    <source>
        <strain evidence="4">232</strain>
        <tissue evidence="4">Head and thorax</tissue>
    </source>
</reference>
<keyword evidence="2" id="KW-0689">Ribosomal protein</keyword>
<gene>
    <name evidence="4" type="ORF">V1477_003333</name>
</gene>
<dbReference type="SUPFAM" id="SSF50104">
    <property type="entry name" value="Translation proteins SH3-like domain"/>
    <property type="match status" value="1"/>
</dbReference>
<accession>A0ABD2CVK4</accession>
<sequence length="64" mass="7672">MRFIKLVPSSRRKNRKNHFMVSFHIRRRLISGPLSKDLRQKYNVRSMSKSKDGEVQNDNCPRNI</sequence>
<dbReference type="PANTHER" id="PTHR11143">
    <property type="entry name" value="60S RIBOSOMAL PROTEIN L26 FAMILY MEMBER"/>
    <property type="match status" value="1"/>
</dbReference>
<dbReference type="Gene3D" id="2.30.30.30">
    <property type="match status" value="1"/>
</dbReference>
<dbReference type="EMBL" id="JAYRBN010000031">
    <property type="protein sequence ID" value="KAL2748690.1"/>
    <property type="molecule type" value="Genomic_DNA"/>
</dbReference>
<dbReference type="GO" id="GO:1990904">
    <property type="term" value="C:ribonucleoprotein complex"/>
    <property type="evidence" value="ECO:0007669"/>
    <property type="project" value="UniProtKB-KW"/>
</dbReference>
<evidence type="ECO:0000256" key="3">
    <source>
        <dbReference type="ARBA" id="ARBA00023274"/>
    </source>
</evidence>
<evidence type="ECO:0000256" key="1">
    <source>
        <dbReference type="ARBA" id="ARBA00010618"/>
    </source>
</evidence>
<keyword evidence="5" id="KW-1185">Reference proteome</keyword>
<dbReference type="GO" id="GO:0005840">
    <property type="term" value="C:ribosome"/>
    <property type="evidence" value="ECO:0007669"/>
    <property type="project" value="UniProtKB-KW"/>
</dbReference>
<dbReference type="InterPro" id="IPR014722">
    <property type="entry name" value="Rib_uL2_dom2"/>
</dbReference>
<protein>
    <submittedName>
        <fullName evidence="4">60S ribosomal protein L26-like</fullName>
    </submittedName>
</protein>
<dbReference type="InterPro" id="IPR005756">
    <property type="entry name" value="Ribosomal_uL24_euk/arc"/>
</dbReference>